<dbReference type="InParanoid" id="A0A067MLC8"/>
<feature type="non-terminal residue" evidence="2">
    <location>
        <position position="121"/>
    </location>
</feature>
<organism evidence="2 3">
    <name type="scientific">Botryobasidium botryosum (strain FD-172 SS1)</name>
    <dbReference type="NCBI Taxonomy" id="930990"/>
    <lineage>
        <taxon>Eukaryota</taxon>
        <taxon>Fungi</taxon>
        <taxon>Dikarya</taxon>
        <taxon>Basidiomycota</taxon>
        <taxon>Agaricomycotina</taxon>
        <taxon>Agaricomycetes</taxon>
        <taxon>Cantharellales</taxon>
        <taxon>Botryobasidiaceae</taxon>
        <taxon>Botryobasidium</taxon>
    </lineage>
</organism>
<dbReference type="Pfam" id="PF14214">
    <property type="entry name" value="Helitron_like_N"/>
    <property type="match status" value="1"/>
</dbReference>
<gene>
    <name evidence="2" type="ORF">BOTBODRAFT_107066</name>
</gene>
<reference evidence="3" key="1">
    <citation type="journal article" date="2014" name="Proc. Natl. Acad. Sci. U.S.A.">
        <title>Extensive sampling of basidiomycete genomes demonstrates inadequacy of the white-rot/brown-rot paradigm for wood decay fungi.</title>
        <authorList>
            <person name="Riley R."/>
            <person name="Salamov A.A."/>
            <person name="Brown D.W."/>
            <person name="Nagy L.G."/>
            <person name="Floudas D."/>
            <person name="Held B.W."/>
            <person name="Levasseur A."/>
            <person name="Lombard V."/>
            <person name="Morin E."/>
            <person name="Otillar R."/>
            <person name="Lindquist E.A."/>
            <person name="Sun H."/>
            <person name="LaButti K.M."/>
            <person name="Schmutz J."/>
            <person name="Jabbour D."/>
            <person name="Luo H."/>
            <person name="Baker S.E."/>
            <person name="Pisabarro A.G."/>
            <person name="Walton J.D."/>
            <person name="Blanchette R.A."/>
            <person name="Henrissat B."/>
            <person name="Martin F."/>
            <person name="Cullen D."/>
            <person name="Hibbett D.S."/>
            <person name="Grigoriev I.V."/>
        </authorList>
    </citation>
    <scope>NUCLEOTIDE SEQUENCE [LARGE SCALE GENOMIC DNA]</scope>
    <source>
        <strain evidence="3">FD-172 SS1</strain>
    </source>
</reference>
<dbReference type="Proteomes" id="UP000027195">
    <property type="component" value="Unassembled WGS sequence"/>
</dbReference>
<dbReference type="AlphaFoldDB" id="A0A067MLC8"/>
<evidence type="ECO:0000259" key="1">
    <source>
        <dbReference type="Pfam" id="PF14214"/>
    </source>
</evidence>
<feature type="domain" description="Helitron helicase-like" evidence="1">
    <location>
        <begin position="1"/>
        <end position="118"/>
    </location>
</feature>
<protein>
    <recommendedName>
        <fullName evidence="1">Helitron helicase-like domain-containing protein</fullName>
    </recommendedName>
</protein>
<evidence type="ECO:0000313" key="3">
    <source>
        <dbReference type="Proteomes" id="UP000027195"/>
    </source>
</evidence>
<dbReference type="InterPro" id="IPR025476">
    <property type="entry name" value="Helitron_helicase-like"/>
</dbReference>
<dbReference type="EMBL" id="KL198028">
    <property type="protein sequence ID" value="KDQ16319.1"/>
    <property type="molecule type" value="Genomic_DNA"/>
</dbReference>
<dbReference type="OrthoDB" id="432234at2759"/>
<keyword evidence="3" id="KW-1185">Reference proteome</keyword>
<evidence type="ECO:0000313" key="2">
    <source>
        <dbReference type="EMBL" id="KDQ16319.1"/>
    </source>
</evidence>
<accession>A0A067MLC8</accession>
<sequence length="121" mass="13256">MFVAFNILQRRAALQHAGLKVARSNFNDTADTLLTVSSTVLHDVAEKLKKGGHVDMSSEEERKACKLMNEVKLVTSHVPGSAAAKVTMRNEIKGMFITEGIPSFFVTINPADIYNPVLNVI</sequence>
<dbReference type="HOGENOM" id="CLU_142960_0_0_1"/>
<proteinExistence type="predicted"/>
<dbReference type="STRING" id="930990.A0A067MLC8"/>
<name>A0A067MLC8_BOTB1</name>